<dbReference type="PANTHER" id="PTHR35546">
    <property type="entry name" value="F-BOX PROTEIN INTERACTION DOMAIN PROTEIN-RELATED"/>
    <property type="match status" value="1"/>
</dbReference>
<organism evidence="2 3">
    <name type="scientific">Hevea brasiliensis</name>
    <name type="common">Para rubber tree</name>
    <name type="synonym">Siphonia brasiliensis</name>
    <dbReference type="NCBI Taxonomy" id="3981"/>
    <lineage>
        <taxon>Eukaryota</taxon>
        <taxon>Viridiplantae</taxon>
        <taxon>Streptophyta</taxon>
        <taxon>Embryophyta</taxon>
        <taxon>Tracheophyta</taxon>
        <taxon>Spermatophyta</taxon>
        <taxon>Magnoliopsida</taxon>
        <taxon>eudicotyledons</taxon>
        <taxon>Gunneridae</taxon>
        <taxon>Pentapetalae</taxon>
        <taxon>rosids</taxon>
        <taxon>fabids</taxon>
        <taxon>Malpighiales</taxon>
        <taxon>Euphorbiaceae</taxon>
        <taxon>Crotonoideae</taxon>
        <taxon>Micrandreae</taxon>
        <taxon>Hevea</taxon>
    </lineage>
</organism>
<dbReference type="SMART" id="SM00256">
    <property type="entry name" value="FBOX"/>
    <property type="match status" value="1"/>
</dbReference>
<dbReference type="InterPro" id="IPR055290">
    <property type="entry name" value="At3g26010-like"/>
</dbReference>
<evidence type="ECO:0000313" key="2">
    <source>
        <dbReference type="EMBL" id="KAJ9172429.1"/>
    </source>
</evidence>
<gene>
    <name evidence="2" type="ORF">P3X46_015670</name>
</gene>
<dbReference type="Pfam" id="PF00646">
    <property type="entry name" value="F-box"/>
    <property type="match status" value="1"/>
</dbReference>
<reference evidence="2" key="1">
    <citation type="journal article" date="2023" name="Plant Biotechnol. J.">
        <title>Chromosome-level wild Hevea brasiliensis genome provides new tools for genomic-assisted breeding and valuable loci to elevate rubber yield.</title>
        <authorList>
            <person name="Cheng H."/>
            <person name="Song X."/>
            <person name="Hu Y."/>
            <person name="Wu T."/>
            <person name="Yang Q."/>
            <person name="An Z."/>
            <person name="Feng S."/>
            <person name="Deng Z."/>
            <person name="Wu W."/>
            <person name="Zeng X."/>
            <person name="Tu M."/>
            <person name="Wang X."/>
            <person name="Huang H."/>
        </authorList>
    </citation>
    <scope>NUCLEOTIDE SEQUENCE</scope>
    <source>
        <strain evidence="2">MT/VB/25A 57/8</strain>
    </source>
</reference>
<dbReference type="InterPro" id="IPR001810">
    <property type="entry name" value="F-box_dom"/>
</dbReference>
<name>A0ABQ9LWN5_HEVBR</name>
<proteinExistence type="predicted"/>
<dbReference type="SUPFAM" id="SSF81383">
    <property type="entry name" value="F-box domain"/>
    <property type="match status" value="1"/>
</dbReference>
<dbReference type="PANTHER" id="PTHR35546:SF130">
    <property type="entry name" value="EXPRESSED PROTEIN"/>
    <property type="match status" value="1"/>
</dbReference>
<dbReference type="Gene3D" id="1.20.1280.50">
    <property type="match status" value="1"/>
</dbReference>
<evidence type="ECO:0000259" key="1">
    <source>
        <dbReference type="SMART" id="SM00256"/>
    </source>
</evidence>
<dbReference type="InterPro" id="IPR006527">
    <property type="entry name" value="F-box-assoc_dom_typ1"/>
</dbReference>
<comment type="caution">
    <text evidence="2">The sequence shown here is derived from an EMBL/GenBank/DDBJ whole genome shotgun (WGS) entry which is preliminary data.</text>
</comment>
<keyword evidence="3" id="KW-1185">Reference proteome</keyword>
<dbReference type="Pfam" id="PF07734">
    <property type="entry name" value="FBA_1"/>
    <property type="match status" value="1"/>
</dbReference>
<dbReference type="InterPro" id="IPR036047">
    <property type="entry name" value="F-box-like_dom_sf"/>
</dbReference>
<evidence type="ECO:0000313" key="3">
    <source>
        <dbReference type="Proteomes" id="UP001174677"/>
    </source>
</evidence>
<accession>A0ABQ9LWN5</accession>
<sequence length="428" mass="49261">MKKGRFLGPAEEKMTSNSAATVAETDDLLIEILTRVPTKPLLKFKCVSKRWLSLISNPQFGASHFLFQQRLNPSPTALLINDFYYNAPNFHIIPLNTEKLHLSFDYLNFPHVHIHQSSNGLLLLCSSFLVSPTEKFLPDYHSGVYRCSSVVTDDDRGFVYFLCNPTTRQFKRISFPSPLKQKLRIPYPLLYYQHHVMCICVAFDPKRSPYYKIIVMLKMIKSTVEIYTYSSETDSWTSRTTDVTDLCIDGEFSPIKLGIGFYSGFYCNGAIHWFRNIGIASVVYFDIDNEIFKKLPLPPELNVWYFGESLGLLYVIGYRNSSPPLDYVVLEMGADYSEWLVKYDINLESLRSESPELSWNIYKALSIIRGKDEKESVMVILVDGVVMTYKVSDGTSKTIFDLEWEILIGRCTQHISSPYQYLETLYCV</sequence>
<protein>
    <recommendedName>
        <fullName evidence="1">F-box domain-containing protein</fullName>
    </recommendedName>
</protein>
<dbReference type="CDD" id="cd22157">
    <property type="entry name" value="F-box_AtFBW1-like"/>
    <property type="match status" value="1"/>
</dbReference>
<dbReference type="Proteomes" id="UP001174677">
    <property type="component" value="Chromosome 9"/>
</dbReference>
<feature type="domain" description="F-box" evidence="1">
    <location>
        <begin position="26"/>
        <end position="64"/>
    </location>
</feature>
<dbReference type="EMBL" id="JARPOI010000009">
    <property type="protein sequence ID" value="KAJ9172429.1"/>
    <property type="molecule type" value="Genomic_DNA"/>
</dbReference>